<reference evidence="5" key="1">
    <citation type="journal article" date="2019" name="Int. J. Syst. Evol. Microbiol.">
        <title>The Global Catalogue of Microorganisms (GCM) 10K type strain sequencing project: providing services to taxonomists for standard genome sequencing and annotation.</title>
        <authorList>
            <consortium name="The Broad Institute Genomics Platform"/>
            <consortium name="The Broad Institute Genome Sequencing Center for Infectious Disease"/>
            <person name="Wu L."/>
            <person name="Ma J."/>
        </authorList>
    </citation>
    <scope>NUCLEOTIDE SEQUENCE [LARGE SCALE GENOMIC DNA]</scope>
    <source>
        <strain evidence="5">KCTC 32255</strain>
    </source>
</reference>
<dbReference type="RefSeq" id="WP_345391183.1">
    <property type="nucleotide sequence ID" value="NZ_BAABLA010000007.1"/>
</dbReference>
<dbReference type="Pfam" id="PF18915">
    <property type="entry name" value="DUF5667"/>
    <property type="match status" value="1"/>
</dbReference>
<sequence>MNEPVWYRRDRDRSDRFAQLVDGADTHDDHEFADELAVVSALRELGSQPALDKSGRDRILAAIEAKSATAVVDDSTDTAHESATGDASEPVPTHTIQHADTIKHRQKRKASLLAAATAASIVAAGALGIELSQTAIPGDLLYDLKRTTESIALDLTFSEEGRARKHIEIASTRIDELTALVERDDADGGVTADEVTDYRSTLIDFDRSAIIASRVITDNAAEKDDRRDLTMLRDWAMRAGDRMATLRTSIPDSVTNRFSRSSELVRGIEDRAVALLGRSHCATIVSDESDIIGVLPATGQCDATEGGREQVAVQPKASTASTKAEKSGPDAASPLPATTAPAPDLDPTGRTSAPKDTSDDTTDEPLTVPELPEPSLPGTDDEQIEESSEASSPGIPLLPELGIG</sequence>
<dbReference type="Proteomes" id="UP001596337">
    <property type="component" value="Unassembled WGS sequence"/>
</dbReference>
<comment type="caution">
    <text evidence="4">The sequence shown here is derived from an EMBL/GenBank/DDBJ whole genome shotgun (WGS) entry which is preliminary data.</text>
</comment>
<keyword evidence="2" id="KW-1133">Transmembrane helix</keyword>
<evidence type="ECO:0000313" key="4">
    <source>
        <dbReference type="EMBL" id="MFC6871499.1"/>
    </source>
</evidence>
<organism evidence="4 5">
    <name type="scientific">Haloechinothrix salitolerans</name>
    <dbReference type="NCBI Taxonomy" id="926830"/>
    <lineage>
        <taxon>Bacteria</taxon>
        <taxon>Bacillati</taxon>
        <taxon>Actinomycetota</taxon>
        <taxon>Actinomycetes</taxon>
        <taxon>Pseudonocardiales</taxon>
        <taxon>Pseudonocardiaceae</taxon>
        <taxon>Haloechinothrix</taxon>
    </lineage>
</organism>
<feature type="compositionally biased region" description="Low complexity" evidence="1">
    <location>
        <begin position="329"/>
        <end position="348"/>
    </location>
</feature>
<evidence type="ECO:0000313" key="5">
    <source>
        <dbReference type="Proteomes" id="UP001596337"/>
    </source>
</evidence>
<feature type="region of interest" description="Disordered" evidence="1">
    <location>
        <begin position="72"/>
        <end position="93"/>
    </location>
</feature>
<keyword evidence="2" id="KW-0472">Membrane</keyword>
<feature type="region of interest" description="Disordered" evidence="1">
    <location>
        <begin position="301"/>
        <end position="404"/>
    </location>
</feature>
<dbReference type="InterPro" id="IPR043725">
    <property type="entry name" value="DUF5667"/>
</dbReference>
<evidence type="ECO:0000259" key="3">
    <source>
        <dbReference type="Pfam" id="PF18915"/>
    </source>
</evidence>
<keyword evidence="5" id="KW-1185">Reference proteome</keyword>
<gene>
    <name evidence="4" type="ORF">ACFQGD_30690</name>
</gene>
<feature type="transmembrane region" description="Helical" evidence="2">
    <location>
        <begin position="110"/>
        <end position="129"/>
    </location>
</feature>
<evidence type="ECO:0000256" key="1">
    <source>
        <dbReference type="SAM" id="MobiDB-lite"/>
    </source>
</evidence>
<proteinExistence type="predicted"/>
<feature type="domain" description="DUF5667" evidence="3">
    <location>
        <begin position="135"/>
        <end position="202"/>
    </location>
</feature>
<accession>A0ABW2CBQ6</accession>
<protein>
    <submittedName>
        <fullName evidence="4">DUF5667 domain-containing protein</fullName>
    </submittedName>
</protein>
<keyword evidence="2" id="KW-0812">Transmembrane</keyword>
<evidence type="ECO:0000256" key="2">
    <source>
        <dbReference type="SAM" id="Phobius"/>
    </source>
</evidence>
<feature type="compositionally biased region" description="Acidic residues" evidence="1">
    <location>
        <begin position="379"/>
        <end position="388"/>
    </location>
</feature>
<name>A0ABW2CBQ6_9PSEU</name>
<dbReference type="EMBL" id="JBHSXX010000001">
    <property type="protein sequence ID" value="MFC6871499.1"/>
    <property type="molecule type" value="Genomic_DNA"/>
</dbReference>